<dbReference type="AlphaFoldDB" id="A0A9P6BVE8"/>
<proteinExistence type="predicted"/>
<protein>
    <submittedName>
        <fullName evidence="1">Uncharacterized protein</fullName>
    </submittedName>
</protein>
<dbReference type="EMBL" id="MU154267">
    <property type="protein sequence ID" value="KAF9439448.1"/>
    <property type="molecule type" value="Genomic_DNA"/>
</dbReference>
<comment type="caution">
    <text evidence="1">The sequence shown here is derived from an EMBL/GenBank/DDBJ whole genome shotgun (WGS) entry which is preliminary data.</text>
</comment>
<gene>
    <name evidence="1" type="ORF">P691DRAFT_769735</name>
</gene>
<keyword evidence="2" id="KW-1185">Reference proteome</keyword>
<reference evidence="1" key="1">
    <citation type="submission" date="2020-11" db="EMBL/GenBank/DDBJ databases">
        <authorList>
            <consortium name="DOE Joint Genome Institute"/>
            <person name="Ahrendt S."/>
            <person name="Riley R."/>
            <person name="Andreopoulos W."/>
            <person name="Labutti K."/>
            <person name="Pangilinan J."/>
            <person name="Ruiz-Duenas F.J."/>
            <person name="Barrasa J.M."/>
            <person name="Sanchez-Garcia M."/>
            <person name="Camarero S."/>
            <person name="Miyauchi S."/>
            <person name="Serrano A."/>
            <person name="Linde D."/>
            <person name="Babiker R."/>
            <person name="Drula E."/>
            <person name="Ayuso-Fernandez I."/>
            <person name="Pacheco R."/>
            <person name="Padilla G."/>
            <person name="Ferreira P."/>
            <person name="Barriuso J."/>
            <person name="Kellner H."/>
            <person name="Castanera R."/>
            <person name="Alfaro M."/>
            <person name="Ramirez L."/>
            <person name="Pisabarro A.G."/>
            <person name="Kuo A."/>
            <person name="Tritt A."/>
            <person name="Lipzen A."/>
            <person name="He G."/>
            <person name="Yan M."/>
            <person name="Ng V."/>
            <person name="Cullen D."/>
            <person name="Martin F."/>
            <person name="Rosso M.-N."/>
            <person name="Henrissat B."/>
            <person name="Hibbett D."/>
            <person name="Martinez A.T."/>
            <person name="Grigoriev I.V."/>
        </authorList>
    </citation>
    <scope>NUCLEOTIDE SEQUENCE</scope>
    <source>
        <strain evidence="1">MF-IS2</strain>
    </source>
</reference>
<evidence type="ECO:0000313" key="2">
    <source>
        <dbReference type="Proteomes" id="UP000807342"/>
    </source>
</evidence>
<sequence length="96" mass="10389">MENNFWESVSKCKPQSFRYKSLGPAAPLSSLNPNIARSSSLAPGNGFTAIEQEAPLLDEMVEPDSLPLDNEPADIDVPESTSMMVNMLPYGEAGPF</sequence>
<evidence type="ECO:0000313" key="1">
    <source>
        <dbReference type="EMBL" id="KAF9439448.1"/>
    </source>
</evidence>
<accession>A0A9P6BVE8</accession>
<organism evidence="1 2">
    <name type="scientific">Macrolepiota fuliginosa MF-IS2</name>
    <dbReference type="NCBI Taxonomy" id="1400762"/>
    <lineage>
        <taxon>Eukaryota</taxon>
        <taxon>Fungi</taxon>
        <taxon>Dikarya</taxon>
        <taxon>Basidiomycota</taxon>
        <taxon>Agaricomycotina</taxon>
        <taxon>Agaricomycetes</taxon>
        <taxon>Agaricomycetidae</taxon>
        <taxon>Agaricales</taxon>
        <taxon>Agaricineae</taxon>
        <taxon>Agaricaceae</taxon>
        <taxon>Macrolepiota</taxon>
    </lineage>
</organism>
<dbReference type="Proteomes" id="UP000807342">
    <property type="component" value="Unassembled WGS sequence"/>
</dbReference>
<name>A0A9P6BVE8_9AGAR</name>